<dbReference type="InterPro" id="IPR014718">
    <property type="entry name" value="GH-type_carb-bd"/>
</dbReference>
<evidence type="ECO:0000313" key="2">
    <source>
        <dbReference type="Proteomes" id="UP000051330"/>
    </source>
</evidence>
<dbReference type="STRING" id="1423792.FD09_GL001272"/>
<keyword evidence="2" id="KW-1185">Reference proteome</keyword>
<dbReference type="GO" id="GO:0016853">
    <property type="term" value="F:isomerase activity"/>
    <property type="evidence" value="ECO:0007669"/>
    <property type="project" value="InterPro"/>
</dbReference>
<dbReference type="Gene3D" id="2.70.98.10">
    <property type="match status" value="1"/>
</dbReference>
<gene>
    <name evidence="1" type="ORF">FD09_GL001272</name>
</gene>
<dbReference type="PANTHER" id="PTHR11122:SF13">
    <property type="entry name" value="GLUCOSE-6-PHOSPHATE 1-EPIMERASE"/>
    <property type="match status" value="1"/>
</dbReference>
<dbReference type="InterPro" id="IPR011013">
    <property type="entry name" value="Gal_mutarotase_sf_dom"/>
</dbReference>
<dbReference type="GO" id="GO:0030246">
    <property type="term" value="F:carbohydrate binding"/>
    <property type="evidence" value="ECO:0007669"/>
    <property type="project" value="InterPro"/>
</dbReference>
<proteinExistence type="predicted"/>
<dbReference type="EMBL" id="AZEC01000002">
    <property type="protein sequence ID" value="KRL14111.1"/>
    <property type="molecule type" value="Genomic_DNA"/>
</dbReference>
<sequence length="292" mass="32844">MQTIRNEFLTVQISEHGAELQSIRDKNTNTEYLWQGDPAIWGRRAPVLFPIVGALHNGEYSYAGKTYQMGRHGFARDRDFAVVQQSADEVIFELNDDAESRKIYPFAFNLRIRYALLGNLLKVRYYVTNPSKTEPLWFSVGGHPAFNTGLGQTSGTAQDYLRFSPKKSRVTIPLGEGGGADLQERTLAPTDVDLAITDKLFAHDALIYELAGENTVSLRQENSDHRVELTVKDAPYIGIWSQYPKTGPFVALEPWWGIADPVGHDGQLTHKLGMHQLAPEEQFTAKYRIGIF</sequence>
<dbReference type="RefSeq" id="WP_057818016.1">
    <property type="nucleotide sequence ID" value="NZ_AZEC01000002.1"/>
</dbReference>
<name>A0A0R1N1F2_9LACO</name>
<reference evidence="1 2" key="1">
    <citation type="journal article" date="2015" name="Genome Announc.">
        <title>Expanding the biotechnology potential of lactobacilli through comparative genomics of 213 strains and associated genera.</title>
        <authorList>
            <person name="Sun Z."/>
            <person name="Harris H.M."/>
            <person name="McCann A."/>
            <person name="Guo C."/>
            <person name="Argimon S."/>
            <person name="Zhang W."/>
            <person name="Yang X."/>
            <person name="Jeffery I.B."/>
            <person name="Cooney J.C."/>
            <person name="Kagawa T.F."/>
            <person name="Liu W."/>
            <person name="Song Y."/>
            <person name="Salvetti E."/>
            <person name="Wrobel A."/>
            <person name="Rasinkangas P."/>
            <person name="Parkhill J."/>
            <person name="Rea M.C."/>
            <person name="O'Sullivan O."/>
            <person name="Ritari J."/>
            <person name="Douillard F.P."/>
            <person name="Paul Ross R."/>
            <person name="Yang R."/>
            <person name="Briner A.E."/>
            <person name="Felis G.E."/>
            <person name="de Vos W.M."/>
            <person name="Barrangou R."/>
            <person name="Klaenhammer T.R."/>
            <person name="Caufield P.W."/>
            <person name="Cui Y."/>
            <person name="Zhang H."/>
            <person name="O'Toole P.W."/>
        </authorList>
    </citation>
    <scope>NUCLEOTIDE SEQUENCE [LARGE SCALE GENOMIC DNA]</scope>
    <source>
        <strain evidence="1 2">DSM 12744</strain>
    </source>
</reference>
<dbReference type="Proteomes" id="UP000051330">
    <property type="component" value="Unassembled WGS sequence"/>
</dbReference>
<dbReference type="CDD" id="cd09024">
    <property type="entry name" value="Aldose_epim_lacX"/>
    <property type="match status" value="1"/>
</dbReference>
<evidence type="ECO:0000313" key="1">
    <source>
        <dbReference type="EMBL" id="KRL14111.1"/>
    </source>
</evidence>
<dbReference type="OrthoDB" id="9795355at2"/>
<dbReference type="PANTHER" id="PTHR11122">
    <property type="entry name" value="APOSPORY-ASSOCIATED PROTEIN C-RELATED"/>
    <property type="match status" value="1"/>
</dbReference>
<accession>A0A0R1N1F2</accession>
<organism evidence="1 2">
    <name type="scientific">Schleiferilactobacillus perolens DSM 12744</name>
    <dbReference type="NCBI Taxonomy" id="1423792"/>
    <lineage>
        <taxon>Bacteria</taxon>
        <taxon>Bacillati</taxon>
        <taxon>Bacillota</taxon>
        <taxon>Bacilli</taxon>
        <taxon>Lactobacillales</taxon>
        <taxon>Lactobacillaceae</taxon>
        <taxon>Schleiferilactobacillus</taxon>
    </lineage>
</organism>
<dbReference type="AlphaFoldDB" id="A0A0R1N1F2"/>
<dbReference type="PATRIC" id="fig|1423792.3.peg.1291"/>
<dbReference type="InterPro" id="IPR008183">
    <property type="entry name" value="Aldose_1/G6P_1-epimerase"/>
</dbReference>
<dbReference type="InterPro" id="IPR037481">
    <property type="entry name" value="LacX"/>
</dbReference>
<dbReference type="Pfam" id="PF01263">
    <property type="entry name" value="Aldose_epim"/>
    <property type="match status" value="1"/>
</dbReference>
<dbReference type="GO" id="GO:0005975">
    <property type="term" value="P:carbohydrate metabolic process"/>
    <property type="evidence" value="ECO:0007669"/>
    <property type="project" value="InterPro"/>
</dbReference>
<protein>
    <submittedName>
        <fullName evidence="1">Galactose mutarotase-like protein</fullName>
    </submittedName>
</protein>
<comment type="caution">
    <text evidence="1">The sequence shown here is derived from an EMBL/GenBank/DDBJ whole genome shotgun (WGS) entry which is preliminary data.</text>
</comment>
<dbReference type="SUPFAM" id="SSF74650">
    <property type="entry name" value="Galactose mutarotase-like"/>
    <property type="match status" value="1"/>
</dbReference>